<feature type="transmembrane region" description="Helical" evidence="7">
    <location>
        <begin position="103"/>
        <end position="120"/>
    </location>
</feature>
<evidence type="ECO:0000256" key="2">
    <source>
        <dbReference type="ARBA" id="ARBA00009298"/>
    </source>
</evidence>
<accession>A0ABQ1W3N1</accession>
<dbReference type="InterPro" id="IPR049177">
    <property type="entry name" value="MgtC_SapB_SrpB_YhiD_N"/>
</dbReference>
<feature type="transmembrane region" description="Helical" evidence="7">
    <location>
        <begin position="44"/>
        <end position="65"/>
    </location>
</feature>
<protein>
    <submittedName>
        <fullName evidence="9">Methyltransferase</fullName>
    </submittedName>
</protein>
<keyword evidence="9" id="KW-0489">Methyltransferase</keyword>
<evidence type="ECO:0000313" key="10">
    <source>
        <dbReference type="Proteomes" id="UP000608420"/>
    </source>
</evidence>
<dbReference type="CDD" id="cd04873">
    <property type="entry name" value="ACT_UUR-ACR-like"/>
    <property type="match status" value="1"/>
</dbReference>
<dbReference type="PROSITE" id="PS51671">
    <property type="entry name" value="ACT"/>
    <property type="match status" value="1"/>
</dbReference>
<comment type="subcellular location">
    <subcellularLocation>
        <location evidence="1">Cell membrane</location>
        <topology evidence="1">Multi-pass membrane protein</topology>
    </subcellularLocation>
</comment>
<dbReference type="SUPFAM" id="SSF55021">
    <property type="entry name" value="ACT-like"/>
    <property type="match status" value="1"/>
</dbReference>
<comment type="caution">
    <text evidence="9">The sequence shown here is derived from an EMBL/GenBank/DDBJ whole genome shotgun (WGS) entry which is preliminary data.</text>
</comment>
<feature type="transmembrane region" description="Helical" evidence="7">
    <location>
        <begin position="12"/>
        <end position="32"/>
    </location>
</feature>
<organism evidence="9 10">
    <name type="scientific">Paenibacillus aceti</name>
    <dbReference type="NCBI Taxonomy" id="1820010"/>
    <lineage>
        <taxon>Bacteria</taxon>
        <taxon>Bacillati</taxon>
        <taxon>Bacillota</taxon>
        <taxon>Bacilli</taxon>
        <taxon>Bacillales</taxon>
        <taxon>Paenibacillaceae</taxon>
        <taxon>Paenibacillus</taxon>
    </lineage>
</organism>
<dbReference type="InterPro" id="IPR002912">
    <property type="entry name" value="ACT_dom"/>
</dbReference>
<dbReference type="GO" id="GO:0008168">
    <property type="term" value="F:methyltransferase activity"/>
    <property type="evidence" value="ECO:0007669"/>
    <property type="project" value="UniProtKB-KW"/>
</dbReference>
<evidence type="ECO:0000313" key="9">
    <source>
        <dbReference type="EMBL" id="GGG12699.1"/>
    </source>
</evidence>
<evidence type="ECO:0000256" key="5">
    <source>
        <dbReference type="ARBA" id="ARBA00022989"/>
    </source>
</evidence>
<dbReference type="PANTHER" id="PTHR33778:SF1">
    <property type="entry name" value="MAGNESIUM TRANSPORTER YHID-RELATED"/>
    <property type="match status" value="1"/>
</dbReference>
<name>A0ABQ1W3N1_9BACL</name>
<reference evidence="10" key="1">
    <citation type="journal article" date="2019" name="Int. J. Syst. Evol. Microbiol.">
        <title>The Global Catalogue of Microorganisms (GCM) 10K type strain sequencing project: providing services to taxonomists for standard genome sequencing and annotation.</title>
        <authorList>
            <consortium name="The Broad Institute Genomics Platform"/>
            <consortium name="The Broad Institute Genome Sequencing Center for Infectious Disease"/>
            <person name="Wu L."/>
            <person name="Ma J."/>
        </authorList>
    </citation>
    <scope>NUCLEOTIDE SEQUENCE [LARGE SCALE GENOMIC DNA]</scope>
    <source>
        <strain evidence="10">CGMCC 1.15420</strain>
    </source>
</reference>
<keyword evidence="9" id="KW-0808">Transferase</keyword>
<comment type="similarity">
    <text evidence="2">Belongs to the MgtC/SapB family.</text>
</comment>
<evidence type="ECO:0000256" key="1">
    <source>
        <dbReference type="ARBA" id="ARBA00004651"/>
    </source>
</evidence>
<feature type="transmembrane region" description="Helical" evidence="7">
    <location>
        <begin position="126"/>
        <end position="147"/>
    </location>
</feature>
<evidence type="ECO:0000256" key="3">
    <source>
        <dbReference type="ARBA" id="ARBA00022475"/>
    </source>
</evidence>
<dbReference type="PANTHER" id="PTHR33778">
    <property type="entry name" value="PROTEIN MGTC"/>
    <property type="match status" value="1"/>
</dbReference>
<keyword evidence="10" id="KW-1185">Reference proteome</keyword>
<evidence type="ECO:0000256" key="4">
    <source>
        <dbReference type="ARBA" id="ARBA00022692"/>
    </source>
</evidence>
<sequence>MKLIPMDVWHISYIDLTLRFFVAAVLGGLIGFEREWRNHPAGLRTHILVCVGSTAIMLLSIYGFSEFVDEVNVRVDPARLAAQVISGIGFLGAGAIMRSGLTVSGLTTAASIWVVAAIGLCVGAGYYYVAVMATIAVLISLVVLHKWENYLMRHRRRHEISMRIIDEPGNLAQITAVFAEQGVQIQNLRMHTVDDKEMDEVSIMELHCTLKAVIPEGLRHSIGIISSMKGVLSLETDLLDQYTKNVKDSSNHLSL</sequence>
<feature type="domain" description="ACT" evidence="8">
    <location>
        <begin position="159"/>
        <end position="241"/>
    </location>
</feature>
<dbReference type="InterPro" id="IPR003416">
    <property type="entry name" value="MgtC/SapB/SrpB/YhiD_fam"/>
</dbReference>
<dbReference type="EMBL" id="BMIW01000034">
    <property type="protein sequence ID" value="GGG12699.1"/>
    <property type="molecule type" value="Genomic_DNA"/>
</dbReference>
<keyword evidence="4 7" id="KW-0812">Transmembrane</keyword>
<evidence type="ECO:0000259" key="8">
    <source>
        <dbReference type="PROSITE" id="PS51671"/>
    </source>
</evidence>
<dbReference type="Proteomes" id="UP000608420">
    <property type="component" value="Unassembled WGS sequence"/>
</dbReference>
<dbReference type="GO" id="GO:0032259">
    <property type="term" value="P:methylation"/>
    <property type="evidence" value="ECO:0007669"/>
    <property type="project" value="UniProtKB-KW"/>
</dbReference>
<feature type="transmembrane region" description="Helical" evidence="7">
    <location>
        <begin position="77"/>
        <end position="96"/>
    </location>
</feature>
<gene>
    <name evidence="9" type="ORF">GCM10010913_38110</name>
</gene>
<dbReference type="PRINTS" id="PR01837">
    <property type="entry name" value="MGTCSAPBPROT"/>
</dbReference>
<evidence type="ECO:0000256" key="6">
    <source>
        <dbReference type="ARBA" id="ARBA00023136"/>
    </source>
</evidence>
<dbReference type="InterPro" id="IPR045865">
    <property type="entry name" value="ACT-like_dom_sf"/>
</dbReference>
<dbReference type="Gene3D" id="3.30.70.260">
    <property type="match status" value="1"/>
</dbReference>
<dbReference type="Pfam" id="PF02308">
    <property type="entry name" value="MgtC"/>
    <property type="match status" value="1"/>
</dbReference>
<keyword evidence="6 7" id="KW-0472">Membrane</keyword>
<proteinExistence type="inferred from homology"/>
<keyword evidence="5 7" id="KW-1133">Transmembrane helix</keyword>
<keyword evidence="3" id="KW-1003">Cell membrane</keyword>
<evidence type="ECO:0000256" key="7">
    <source>
        <dbReference type="SAM" id="Phobius"/>
    </source>
</evidence>